<protein>
    <recommendedName>
        <fullName evidence="5">CHAT domain-containing protein</fullName>
    </recommendedName>
</protein>
<reference evidence="6 7" key="1">
    <citation type="submission" date="2022-05" db="EMBL/GenBank/DDBJ databases">
        <authorList>
            <consortium name="Genoscope - CEA"/>
            <person name="William W."/>
        </authorList>
    </citation>
    <scope>NUCLEOTIDE SEQUENCE [LARGE SCALE GENOMIC DNA]</scope>
</reference>
<dbReference type="GO" id="GO:0001965">
    <property type="term" value="F:G-protein alpha-subunit binding"/>
    <property type="evidence" value="ECO:0007669"/>
    <property type="project" value="TreeGrafter"/>
</dbReference>
<feature type="repeat" description="TPR" evidence="4">
    <location>
        <begin position="61"/>
        <end position="94"/>
    </location>
</feature>
<dbReference type="EMBL" id="CALNXJ010000043">
    <property type="protein sequence ID" value="CAH3147351.1"/>
    <property type="molecule type" value="Genomic_DNA"/>
</dbReference>
<dbReference type="PANTHER" id="PTHR45954">
    <property type="entry name" value="LD33695P"/>
    <property type="match status" value="1"/>
</dbReference>
<evidence type="ECO:0000256" key="3">
    <source>
        <dbReference type="ARBA" id="ARBA00022737"/>
    </source>
</evidence>
<dbReference type="SUPFAM" id="SSF48452">
    <property type="entry name" value="TPR-like"/>
    <property type="match status" value="3"/>
</dbReference>
<evidence type="ECO:0000259" key="5">
    <source>
        <dbReference type="Pfam" id="PF12770"/>
    </source>
</evidence>
<dbReference type="Gene3D" id="1.25.40.10">
    <property type="entry name" value="Tetratricopeptide repeat domain"/>
    <property type="match status" value="4"/>
</dbReference>
<keyword evidence="7" id="KW-1185">Reference proteome</keyword>
<dbReference type="Pfam" id="PF13424">
    <property type="entry name" value="TPR_12"/>
    <property type="match status" value="6"/>
</dbReference>
<organism evidence="6 7">
    <name type="scientific">Pocillopora meandrina</name>
    <dbReference type="NCBI Taxonomy" id="46732"/>
    <lineage>
        <taxon>Eukaryota</taxon>
        <taxon>Metazoa</taxon>
        <taxon>Cnidaria</taxon>
        <taxon>Anthozoa</taxon>
        <taxon>Hexacorallia</taxon>
        <taxon>Scleractinia</taxon>
        <taxon>Astrocoeniina</taxon>
        <taxon>Pocilloporidae</taxon>
        <taxon>Pocillopora</taxon>
    </lineage>
</organism>
<feature type="domain" description="CHAT" evidence="5">
    <location>
        <begin position="698"/>
        <end position="974"/>
    </location>
</feature>
<dbReference type="GO" id="GO:0005938">
    <property type="term" value="C:cell cortex"/>
    <property type="evidence" value="ECO:0007669"/>
    <property type="project" value="TreeGrafter"/>
</dbReference>
<feature type="repeat" description="TPR" evidence="4">
    <location>
        <begin position="221"/>
        <end position="254"/>
    </location>
</feature>
<feature type="repeat" description="TPR" evidence="4">
    <location>
        <begin position="21"/>
        <end position="54"/>
    </location>
</feature>
<gene>
    <name evidence="6" type="ORF">PMEA_00023341</name>
</gene>
<feature type="repeat" description="TPR" evidence="4">
    <location>
        <begin position="101"/>
        <end position="134"/>
    </location>
</feature>
<keyword evidence="3" id="KW-0677">Repeat</keyword>
<feature type="repeat" description="TPR" evidence="4">
    <location>
        <begin position="141"/>
        <end position="174"/>
    </location>
</feature>
<feature type="repeat" description="TPR" evidence="4">
    <location>
        <begin position="301"/>
        <end position="334"/>
    </location>
</feature>
<feature type="repeat" description="TPR" evidence="4">
    <location>
        <begin position="181"/>
        <end position="214"/>
    </location>
</feature>
<evidence type="ECO:0000256" key="1">
    <source>
        <dbReference type="ARBA" id="ARBA00004496"/>
    </source>
</evidence>
<name>A0AAU9XGW6_9CNID</name>
<dbReference type="Pfam" id="PF13176">
    <property type="entry name" value="TPR_7"/>
    <property type="match status" value="1"/>
</dbReference>
<sequence>IEYHQRRLEIAKEVGDKAGEGKSYGNLGCAYCSLGQFKTAIEYHQRGLEIAKEVGNKAREGTNYGNLGCAYCSLGQFKTAIEYHQRGLEIAKEVGNKAREGTNYGNLGCAYCSLGQFKTAIEYHQRCLEIAKEVGDKAGEGTSYGNLGCAYCSLGQFKTAIEYHQRHLEIAKEVGDKAGEGTSYGNLGCAYCSLGQFKTAIEYHQRGLEIAKEVGNKAREGTNYGNLGCAYRSLGQFKTAIEYLQRGLEIAKEVGDKAGEGKSYGNLGCAYDNLGQFKTAIEYHQRGLEIAKEVGDKAGEGKSYGNLGCAYRSLGQFKTAIEYHQRHLEIAKEVGDKAGEGKSYGNLGRAYRSLGQFKTAIEYHLRYLEIAKEVGDKAGEGKSYGNLGCAYRSLRQFKTAIEYHQRGLEIAKGVGDKAGEGTSYGNLGCVYDSLRQFKTAIEYHQRGLEIAKEVGDKAEKGKSYGNLGCAYYGLGQFKTAIEYHQRGQEIAKEVGDKAGEAFSLSLLGESFESQGELRRAFDCFHSSVEVFDSIRASLHFNDQWKITYRDQHKSAYIGLWRINLIQGEVVDALLTAEKGRAQALRDLLTQKYQPRDFLFGLLSFAPSSTIFIAISGPYVHFWVILSDDNIQSRKVHVNNYKYQKELEFFIKQQNKTALKEVGARDAVACENPPHYSPKPEKVANDMIQVDVMNSRLSALQKLYGIIVTPIADLIKGNELTVVPEGPFCLVPYAALEDSNSTYLSDSFRIRVLPSLTTLRLINDSPAEFHMKSGALLVGDPCFKEIIYQGRRLVQLPGAREEAEMIGRILSISPLTGEMATKGEVLKRLSSVALVHIAAHGKMETGEVILAPNTTRETPQPQEKDYLLTMKDVLETGLRAQLVVLSCCHSARGEVMAEGVVGIARAFLGAGARSVVVALWALDDEGTLEFMSFFYDALAKGKKSSEALNQAMRCMRESGTFKEVKYWAPFVLIGDDVKLDIKDI</sequence>
<dbReference type="AlphaFoldDB" id="A0AAU9XGW6"/>
<evidence type="ECO:0000313" key="6">
    <source>
        <dbReference type="EMBL" id="CAH3147351.1"/>
    </source>
</evidence>
<keyword evidence="2" id="KW-0963">Cytoplasm</keyword>
<dbReference type="InterPro" id="IPR024983">
    <property type="entry name" value="CHAT_dom"/>
</dbReference>
<dbReference type="Pfam" id="PF12770">
    <property type="entry name" value="CHAT"/>
    <property type="match status" value="1"/>
</dbReference>
<dbReference type="PANTHER" id="PTHR45954:SF1">
    <property type="entry name" value="LD33695P"/>
    <property type="match status" value="1"/>
</dbReference>
<dbReference type="GO" id="GO:0000132">
    <property type="term" value="P:establishment of mitotic spindle orientation"/>
    <property type="evidence" value="ECO:0007669"/>
    <property type="project" value="TreeGrafter"/>
</dbReference>
<evidence type="ECO:0000256" key="4">
    <source>
        <dbReference type="PROSITE-ProRule" id="PRU00339"/>
    </source>
</evidence>
<feature type="repeat" description="TPR" evidence="4">
    <location>
        <begin position="261"/>
        <end position="294"/>
    </location>
</feature>
<evidence type="ECO:0000313" key="7">
    <source>
        <dbReference type="Proteomes" id="UP001159428"/>
    </source>
</evidence>
<comment type="caution">
    <text evidence="6">The sequence shown here is derived from an EMBL/GenBank/DDBJ whole genome shotgun (WGS) entry which is preliminary data.</text>
</comment>
<dbReference type="InterPro" id="IPR052386">
    <property type="entry name" value="GPSM"/>
</dbReference>
<comment type="subcellular location">
    <subcellularLocation>
        <location evidence="1">Cytoplasm</location>
    </subcellularLocation>
</comment>
<accession>A0AAU9XGW6</accession>
<keyword evidence="4" id="KW-0802">TPR repeat</keyword>
<proteinExistence type="predicted"/>
<dbReference type="SMART" id="SM00028">
    <property type="entry name" value="TPR"/>
    <property type="match status" value="13"/>
</dbReference>
<feature type="repeat" description="TPR" evidence="4">
    <location>
        <begin position="341"/>
        <end position="374"/>
    </location>
</feature>
<dbReference type="InterPro" id="IPR019734">
    <property type="entry name" value="TPR_rpt"/>
</dbReference>
<dbReference type="PROSITE" id="PS50005">
    <property type="entry name" value="TPR"/>
    <property type="match status" value="9"/>
</dbReference>
<evidence type="ECO:0000256" key="2">
    <source>
        <dbReference type="ARBA" id="ARBA00022490"/>
    </source>
</evidence>
<dbReference type="Proteomes" id="UP001159428">
    <property type="component" value="Unassembled WGS sequence"/>
</dbReference>
<dbReference type="GO" id="GO:0005092">
    <property type="term" value="F:GDP-dissociation inhibitor activity"/>
    <property type="evidence" value="ECO:0007669"/>
    <property type="project" value="TreeGrafter"/>
</dbReference>
<feature type="non-terminal residue" evidence="6">
    <location>
        <position position="1"/>
    </location>
</feature>
<dbReference type="InterPro" id="IPR011990">
    <property type="entry name" value="TPR-like_helical_dom_sf"/>
</dbReference>